<name>A0AAD5PJ15_9FUNG</name>
<dbReference type="PANTHER" id="PTHR47990">
    <property type="entry name" value="2-OXOGLUTARATE (2OG) AND FE(II)-DEPENDENT OXYGENASE SUPERFAMILY PROTEIN-RELATED"/>
    <property type="match status" value="1"/>
</dbReference>
<dbReference type="Gene3D" id="2.60.120.330">
    <property type="entry name" value="B-lactam Antibiotic, Isopenicillin N Synthase, Chain"/>
    <property type="match status" value="1"/>
</dbReference>
<dbReference type="GO" id="GO:0046872">
    <property type="term" value="F:metal ion binding"/>
    <property type="evidence" value="ECO:0007669"/>
    <property type="project" value="UniProtKB-KW"/>
</dbReference>
<keyword evidence="1" id="KW-0408">Iron</keyword>
<dbReference type="Proteomes" id="UP001209540">
    <property type="component" value="Unassembled WGS sequence"/>
</dbReference>
<dbReference type="InterPro" id="IPR044861">
    <property type="entry name" value="IPNS-like_FE2OG_OXY"/>
</dbReference>
<dbReference type="PROSITE" id="PS51471">
    <property type="entry name" value="FE2OG_OXY"/>
    <property type="match status" value="1"/>
</dbReference>
<feature type="domain" description="Fe2OG dioxygenase" evidence="2">
    <location>
        <begin position="176"/>
        <end position="285"/>
    </location>
</feature>
<dbReference type="InterPro" id="IPR026992">
    <property type="entry name" value="DIOX_N"/>
</dbReference>
<dbReference type="PRINTS" id="PR00682">
    <property type="entry name" value="IPNSYNTHASE"/>
</dbReference>
<dbReference type="Pfam" id="PF14226">
    <property type="entry name" value="DIOX_N"/>
    <property type="match status" value="1"/>
</dbReference>
<proteinExistence type="inferred from homology"/>
<protein>
    <recommendedName>
        <fullName evidence="2">Fe2OG dioxygenase domain-containing protein</fullName>
    </recommendedName>
</protein>
<evidence type="ECO:0000313" key="3">
    <source>
        <dbReference type="EMBL" id="KAI9276739.1"/>
    </source>
</evidence>
<feature type="non-terminal residue" evidence="3">
    <location>
        <position position="1"/>
    </location>
</feature>
<organism evidence="3 4">
    <name type="scientific">Phascolomyces articulosus</name>
    <dbReference type="NCBI Taxonomy" id="60185"/>
    <lineage>
        <taxon>Eukaryota</taxon>
        <taxon>Fungi</taxon>
        <taxon>Fungi incertae sedis</taxon>
        <taxon>Mucoromycota</taxon>
        <taxon>Mucoromycotina</taxon>
        <taxon>Mucoromycetes</taxon>
        <taxon>Mucorales</taxon>
        <taxon>Lichtheimiaceae</taxon>
        <taxon>Phascolomyces</taxon>
    </lineage>
</organism>
<keyword evidence="1" id="KW-0560">Oxidoreductase</keyword>
<comment type="similarity">
    <text evidence="1">Belongs to the iron/ascorbate-dependent oxidoreductase family.</text>
</comment>
<keyword evidence="1" id="KW-0479">Metal-binding</keyword>
<reference evidence="3" key="1">
    <citation type="journal article" date="2022" name="IScience">
        <title>Evolution of zygomycete secretomes and the origins of terrestrial fungal ecologies.</title>
        <authorList>
            <person name="Chang Y."/>
            <person name="Wang Y."/>
            <person name="Mondo S."/>
            <person name="Ahrendt S."/>
            <person name="Andreopoulos W."/>
            <person name="Barry K."/>
            <person name="Beard J."/>
            <person name="Benny G.L."/>
            <person name="Blankenship S."/>
            <person name="Bonito G."/>
            <person name="Cuomo C."/>
            <person name="Desiro A."/>
            <person name="Gervers K.A."/>
            <person name="Hundley H."/>
            <person name="Kuo A."/>
            <person name="LaButti K."/>
            <person name="Lang B.F."/>
            <person name="Lipzen A."/>
            <person name="O'Donnell K."/>
            <person name="Pangilinan J."/>
            <person name="Reynolds N."/>
            <person name="Sandor L."/>
            <person name="Smith M.E."/>
            <person name="Tsang A."/>
            <person name="Grigoriev I.V."/>
            <person name="Stajich J.E."/>
            <person name="Spatafora J.W."/>
        </authorList>
    </citation>
    <scope>NUCLEOTIDE SEQUENCE</scope>
    <source>
        <strain evidence="3">RSA 2281</strain>
    </source>
</reference>
<dbReference type="SUPFAM" id="SSF51197">
    <property type="entry name" value="Clavaminate synthase-like"/>
    <property type="match status" value="1"/>
</dbReference>
<keyword evidence="4" id="KW-1185">Reference proteome</keyword>
<comment type="caution">
    <text evidence="3">The sequence shown here is derived from an EMBL/GenBank/DDBJ whole genome shotgun (WGS) entry which is preliminary data.</text>
</comment>
<dbReference type="GO" id="GO:0016491">
    <property type="term" value="F:oxidoreductase activity"/>
    <property type="evidence" value="ECO:0007669"/>
    <property type="project" value="UniProtKB-KW"/>
</dbReference>
<sequence length="341" mass="38407">MTNATVFPVIDFSEIENRSAEIAHQILEACKTVGFFYITNHNGPTTSEFTQMFEMVKTFFAQPAEFKTQFETDQLDCRGGYTAITPKYDMNNMVTQAKTVRFEGFEVSPRDLSNQKLPNMFTDNKKELDLFFKKMHSVGISVLELLAIALKVTPNQETGANDYLSSYHRYGDEASSATSLVRFMNYPALKENDSSGNNIEEEVVCGAHTDYGSITLLSHRDIGGLQVDIDGVWTDVPKVQDALLVNLGGTLMHWTRGLLKASNHRVIATPKETKNRYVITYFMQPETDVKLADIPSPLLPSIVPNLDGIPTLNKIVSAEDYIKERFIKAYKWEKKEVSSVE</sequence>
<dbReference type="Pfam" id="PF03171">
    <property type="entry name" value="2OG-FeII_Oxy"/>
    <property type="match status" value="1"/>
</dbReference>
<accession>A0AAD5PJ15</accession>
<dbReference type="EMBL" id="JAIXMP010000002">
    <property type="protein sequence ID" value="KAI9276739.1"/>
    <property type="molecule type" value="Genomic_DNA"/>
</dbReference>
<dbReference type="AlphaFoldDB" id="A0AAD5PJ15"/>
<dbReference type="InterPro" id="IPR005123">
    <property type="entry name" value="Oxoglu/Fe-dep_dioxygenase_dom"/>
</dbReference>
<evidence type="ECO:0000313" key="4">
    <source>
        <dbReference type="Proteomes" id="UP001209540"/>
    </source>
</evidence>
<dbReference type="InterPro" id="IPR050231">
    <property type="entry name" value="Iron_ascorbate_oxido_reductase"/>
</dbReference>
<evidence type="ECO:0000259" key="2">
    <source>
        <dbReference type="PROSITE" id="PS51471"/>
    </source>
</evidence>
<dbReference type="InterPro" id="IPR027443">
    <property type="entry name" value="IPNS-like_sf"/>
</dbReference>
<evidence type="ECO:0000256" key="1">
    <source>
        <dbReference type="RuleBase" id="RU003682"/>
    </source>
</evidence>
<reference evidence="3" key="2">
    <citation type="submission" date="2023-02" db="EMBL/GenBank/DDBJ databases">
        <authorList>
            <consortium name="DOE Joint Genome Institute"/>
            <person name="Mondo S.J."/>
            <person name="Chang Y."/>
            <person name="Wang Y."/>
            <person name="Ahrendt S."/>
            <person name="Andreopoulos W."/>
            <person name="Barry K."/>
            <person name="Beard J."/>
            <person name="Benny G.L."/>
            <person name="Blankenship S."/>
            <person name="Bonito G."/>
            <person name="Cuomo C."/>
            <person name="Desiro A."/>
            <person name="Gervers K.A."/>
            <person name="Hundley H."/>
            <person name="Kuo A."/>
            <person name="LaButti K."/>
            <person name="Lang B.F."/>
            <person name="Lipzen A."/>
            <person name="O'Donnell K."/>
            <person name="Pangilinan J."/>
            <person name="Reynolds N."/>
            <person name="Sandor L."/>
            <person name="Smith M.W."/>
            <person name="Tsang A."/>
            <person name="Grigoriev I.V."/>
            <person name="Stajich J.E."/>
            <person name="Spatafora J.W."/>
        </authorList>
    </citation>
    <scope>NUCLEOTIDE SEQUENCE</scope>
    <source>
        <strain evidence="3">RSA 2281</strain>
    </source>
</reference>
<gene>
    <name evidence="3" type="ORF">BDA99DRAFT_493988</name>
</gene>